<accession>A0A0G4F4S1</accession>
<reference evidence="3" key="1">
    <citation type="submission" date="2014-11" db="EMBL/GenBank/DDBJ databases">
        <authorList>
            <person name="Otto D Thomas"/>
            <person name="Naeem Raeece"/>
        </authorList>
    </citation>
    <scope>NUCLEOTIDE SEQUENCE</scope>
</reference>
<dbReference type="InterPro" id="IPR050869">
    <property type="entry name" value="H3K4_H4K5_MeTrfase"/>
</dbReference>
<feature type="compositionally biased region" description="Polar residues" evidence="1">
    <location>
        <begin position="319"/>
        <end position="331"/>
    </location>
</feature>
<dbReference type="EMBL" id="CDMZ01000111">
    <property type="protein sequence ID" value="CEM06929.1"/>
    <property type="molecule type" value="Genomic_DNA"/>
</dbReference>
<organism evidence="3">
    <name type="scientific">Chromera velia CCMP2878</name>
    <dbReference type="NCBI Taxonomy" id="1169474"/>
    <lineage>
        <taxon>Eukaryota</taxon>
        <taxon>Sar</taxon>
        <taxon>Alveolata</taxon>
        <taxon>Colpodellida</taxon>
        <taxon>Chromeraceae</taxon>
        <taxon>Chromera</taxon>
    </lineage>
</organism>
<evidence type="ECO:0000256" key="1">
    <source>
        <dbReference type="SAM" id="MobiDB-lite"/>
    </source>
</evidence>
<feature type="region of interest" description="Disordered" evidence="1">
    <location>
        <begin position="1"/>
        <end position="23"/>
    </location>
</feature>
<protein>
    <recommendedName>
        <fullName evidence="2">SET domain-containing protein</fullName>
    </recommendedName>
</protein>
<evidence type="ECO:0000313" key="3">
    <source>
        <dbReference type="EMBL" id="CEM06929.1"/>
    </source>
</evidence>
<dbReference type="CDD" id="cd20071">
    <property type="entry name" value="SET_SMYD"/>
    <property type="match status" value="1"/>
</dbReference>
<dbReference type="Gene3D" id="2.170.270.10">
    <property type="entry name" value="SET domain"/>
    <property type="match status" value="1"/>
</dbReference>
<feature type="domain" description="SET" evidence="2">
    <location>
        <begin position="59"/>
        <end position="255"/>
    </location>
</feature>
<name>A0A0G4F4S1_9ALVE</name>
<dbReference type="PROSITE" id="PS50280">
    <property type="entry name" value="SET"/>
    <property type="match status" value="1"/>
</dbReference>
<dbReference type="AlphaFoldDB" id="A0A0G4F4S1"/>
<dbReference type="Pfam" id="PF00856">
    <property type="entry name" value="SET"/>
    <property type="match status" value="1"/>
</dbReference>
<dbReference type="VEuPathDB" id="CryptoDB:Cvel_163"/>
<gene>
    <name evidence="3" type="ORF">Cvel_163</name>
</gene>
<proteinExistence type="predicted"/>
<feature type="region of interest" description="Disordered" evidence="1">
    <location>
        <begin position="315"/>
        <end position="334"/>
    </location>
</feature>
<dbReference type="PANTHER" id="PTHR12197">
    <property type="entry name" value="HISTONE-LYSINE N-METHYLTRANSFERASE SMYD"/>
    <property type="match status" value="1"/>
</dbReference>
<dbReference type="InterPro" id="IPR046341">
    <property type="entry name" value="SET_dom_sf"/>
</dbReference>
<dbReference type="PhylomeDB" id="A0A0G4F4S1"/>
<dbReference type="SUPFAM" id="SSF82199">
    <property type="entry name" value="SET domain"/>
    <property type="match status" value="1"/>
</dbReference>
<sequence>MSRFNLSAKGSGDSLMNGGGDSSSAVGVPEIISMSMDEKMAYSVHLINEYSASLHNNNVRCEVSEDKGRVLFSNRNFRPGERIFIQPPLHVVQEDPNSDLFKRIKKASKDKKLDFEPLWYWCALNTQFNEGTQTLPPALAVSGLQRMTPIDQQRFLMLFAPDCQEPSDDTKLLMQTLGLSQSLDLVLFEKLLQVWIHNCFEYSDAPLGYSVYFISSFLAHSCLPNCVWHYDDDQNFVLRARTEIPAGRELSVSYLSEDALLQPTPKRQKVLESTKSFLCQCERCTARIDLGRGFRCPHCREGTIFLAPAWGTSRDSHRSVGSPSPPSQHYSTVGHRRSNVVEAGICSRCGRELSHFERLFLVQQERHYIQQMLALDGEEEEEEVEEKKRDGLQAGEKGRIGSAEMAQALWADNGAMGFARRAHESLSLLFGRDHEYALSVEEKMKTLRRKIDEAIGIRD</sequence>
<evidence type="ECO:0000259" key="2">
    <source>
        <dbReference type="PROSITE" id="PS50280"/>
    </source>
</evidence>
<dbReference type="InterPro" id="IPR001214">
    <property type="entry name" value="SET_dom"/>
</dbReference>
<dbReference type="SMART" id="SM00317">
    <property type="entry name" value="SET"/>
    <property type="match status" value="1"/>
</dbReference>